<evidence type="ECO:0000256" key="7">
    <source>
        <dbReference type="SAM" id="SignalP"/>
    </source>
</evidence>
<dbReference type="InterPro" id="IPR050131">
    <property type="entry name" value="Peptidase_S8_subtilisin-like"/>
</dbReference>
<evidence type="ECO:0000256" key="1">
    <source>
        <dbReference type="ARBA" id="ARBA00011073"/>
    </source>
</evidence>
<dbReference type="SUPFAM" id="SSF52743">
    <property type="entry name" value="Subtilisin-like"/>
    <property type="match status" value="1"/>
</dbReference>
<evidence type="ECO:0000256" key="5">
    <source>
        <dbReference type="PROSITE-ProRule" id="PRU01240"/>
    </source>
</evidence>
<name>A0ABU0RSJ9_9ACTN</name>
<feature type="signal peptide" evidence="7">
    <location>
        <begin position="1"/>
        <end position="27"/>
    </location>
</feature>
<keyword evidence="2 5" id="KW-0645">Protease</keyword>
<evidence type="ECO:0000259" key="8">
    <source>
        <dbReference type="Pfam" id="PF00082"/>
    </source>
</evidence>
<evidence type="ECO:0000313" key="10">
    <source>
        <dbReference type="Proteomes" id="UP001223072"/>
    </source>
</evidence>
<comment type="caution">
    <text evidence="9">The sequence shown here is derived from an EMBL/GenBank/DDBJ whole genome shotgun (WGS) entry which is preliminary data.</text>
</comment>
<sequence>MSRVSRKSRRLSGALIVTAVLVQGVVAGAPATGATDGTRTAVAGNAAGWTHGPAQRATLHRVTLVTGDHVELSVSGGGVEGTGVAVEPALGRESMGFRQFERDGHQYVVPNDALRMVAKGQVDERLFDVTGLVAAGYDDASTAVLPTIVTYADATLGSRSLGATDGARVTRTLRAVDGAAVAVAKKTAAAFWEGVTVGSRTTGLRTASGIAKLWLDGKRQISLDRSVPQIGAPTAWRAGYDGTGVTVAVLDTGIDATHPDLAGRIKEAVNFTDAADTDDLVGHGTHVASTVAGGGAKYKGVAPGAALLIGKVCPDRNCPDSAILAGMEWAAPRARIVSMSLGGEDTPGEDVLEQAVNTLTAKTGALFVLAAGNDGSADGSVDSPSTADAALSVGAVDKQDVMADFSSRGPREDGAIKPEISAPGVDIVAARAVHAGSDYLEVEPGYTSLSGTSMATPHVSGAAALLAGQHPDWRAAELKAALMASATATAGANVNAQGAGRVDVGRAVHQAVLATPTALPLGTQAAPADDDVPVVRAVTYRNEGKEPVTLDFAAKVTAPDGSASPAGMFTVSPERATVPAGGATTVTVTADTRVPSATGMFEGALVGVDATTGTSVRVPLTITKATPTHKLTVRVIDRAGNPAANYFTDIMSLDGSVYRFVSDPSGSGTVAVPEGRYMIDASVITSSDGSTTLLVRPTLTVTGDSEIVLDARRATPVSATLPRKGASLRLAAVGFRRVLTTGLGYGVRVTADSFGKLFTAALGDDAGPGEGSLIADVRGFWAKKGADGTYNDSPYEYVLVWFERGHLPTNFSRVVRQSELAQVNQRYYSVTSATAGAPARALQHNFGFPPEGGSALSAGASWFDTPGRRTLYYKADDTTWETRYSQYAADGTNQIQLLSNYETYKPGKRYTVTWQKAAPGPRFGRATYIAREGNRLSFNLPMAGDQAGHTGYSLYNKSRVAFYYGAQKLVELNYPWTDSSGSVPAAESTYRLEYSAERGAAGGGFGIGTSISGSWTFRSGEARGRAPVGLSAFDFAPVVDQTNTGRSPILPMRLVRQPGAASSAVRSVSVEVSYDDGGSWRRARLVKAGRDAWVVALPGGGPAKDAGFVSVRAKAGFADGGAVEYRVIRGYRVG</sequence>
<dbReference type="PANTHER" id="PTHR43806">
    <property type="entry name" value="PEPTIDASE S8"/>
    <property type="match status" value="1"/>
</dbReference>
<reference evidence="9 10" key="1">
    <citation type="submission" date="2023-07" db="EMBL/GenBank/DDBJ databases">
        <title>Comparative genomics of wheat-associated soil bacteria to identify genetic determinants of phenazine resistance.</title>
        <authorList>
            <person name="Mouncey N."/>
        </authorList>
    </citation>
    <scope>NUCLEOTIDE SEQUENCE [LARGE SCALE GENOMIC DNA]</scope>
    <source>
        <strain evidence="9 10">W2I16</strain>
    </source>
</reference>
<protein>
    <submittedName>
        <fullName evidence="9">Subtilisin family serine protease</fullName>
    </submittedName>
</protein>
<accession>A0ABU0RSJ9</accession>
<dbReference type="InterPro" id="IPR015500">
    <property type="entry name" value="Peptidase_S8_subtilisin-rel"/>
</dbReference>
<dbReference type="PROSITE" id="PS00138">
    <property type="entry name" value="SUBTILASE_SER"/>
    <property type="match status" value="1"/>
</dbReference>
<dbReference type="PROSITE" id="PS00137">
    <property type="entry name" value="SUBTILASE_HIS"/>
    <property type="match status" value="1"/>
</dbReference>
<keyword evidence="7" id="KW-0732">Signal</keyword>
<dbReference type="GO" id="GO:0006508">
    <property type="term" value="P:proteolysis"/>
    <property type="evidence" value="ECO:0007669"/>
    <property type="project" value="UniProtKB-KW"/>
</dbReference>
<dbReference type="InterPro" id="IPR036852">
    <property type="entry name" value="Peptidase_S8/S53_dom_sf"/>
</dbReference>
<dbReference type="InterPro" id="IPR023827">
    <property type="entry name" value="Peptidase_S8_Asp-AS"/>
</dbReference>
<dbReference type="Proteomes" id="UP001223072">
    <property type="component" value="Unassembled WGS sequence"/>
</dbReference>
<dbReference type="InterPro" id="IPR000209">
    <property type="entry name" value="Peptidase_S8/S53_dom"/>
</dbReference>
<evidence type="ECO:0000256" key="3">
    <source>
        <dbReference type="ARBA" id="ARBA00022801"/>
    </source>
</evidence>
<feature type="chain" id="PRO_5045566577" evidence="7">
    <location>
        <begin position="28"/>
        <end position="1134"/>
    </location>
</feature>
<dbReference type="EMBL" id="JAUSZS010000004">
    <property type="protein sequence ID" value="MDQ0934974.1"/>
    <property type="molecule type" value="Genomic_DNA"/>
</dbReference>
<comment type="similarity">
    <text evidence="1 5 6">Belongs to the peptidase S8 family.</text>
</comment>
<gene>
    <name evidence="9" type="ORF">QFZ49_004914</name>
</gene>
<dbReference type="GO" id="GO:0008233">
    <property type="term" value="F:peptidase activity"/>
    <property type="evidence" value="ECO:0007669"/>
    <property type="project" value="UniProtKB-KW"/>
</dbReference>
<feature type="domain" description="Peptidase S8/S53" evidence="8">
    <location>
        <begin position="242"/>
        <end position="500"/>
    </location>
</feature>
<evidence type="ECO:0000313" key="9">
    <source>
        <dbReference type="EMBL" id="MDQ0934974.1"/>
    </source>
</evidence>
<evidence type="ECO:0000256" key="2">
    <source>
        <dbReference type="ARBA" id="ARBA00022670"/>
    </source>
</evidence>
<evidence type="ECO:0000256" key="4">
    <source>
        <dbReference type="ARBA" id="ARBA00022825"/>
    </source>
</evidence>
<dbReference type="Gene3D" id="3.40.50.200">
    <property type="entry name" value="Peptidase S8/S53 domain"/>
    <property type="match status" value="1"/>
</dbReference>
<keyword evidence="3 5" id="KW-0378">Hydrolase</keyword>
<dbReference type="Pfam" id="PF00082">
    <property type="entry name" value="Peptidase_S8"/>
    <property type="match status" value="1"/>
</dbReference>
<dbReference type="InterPro" id="IPR023828">
    <property type="entry name" value="Peptidase_S8_Ser-AS"/>
</dbReference>
<keyword evidence="4 5" id="KW-0720">Serine protease</keyword>
<feature type="active site" description="Charge relay system" evidence="5">
    <location>
        <position position="251"/>
    </location>
</feature>
<dbReference type="PANTHER" id="PTHR43806:SF11">
    <property type="entry name" value="CEREVISIN-RELATED"/>
    <property type="match status" value="1"/>
</dbReference>
<organism evidence="9 10">
    <name type="scientific">Streptomyces turgidiscabies</name>
    <dbReference type="NCBI Taxonomy" id="85558"/>
    <lineage>
        <taxon>Bacteria</taxon>
        <taxon>Bacillati</taxon>
        <taxon>Actinomycetota</taxon>
        <taxon>Actinomycetes</taxon>
        <taxon>Kitasatosporales</taxon>
        <taxon>Streptomycetaceae</taxon>
        <taxon>Streptomyces</taxon>
    </lineage>
</organism>
<dbReference type="PRINTS" id="PR00723">
    <property type="entry name" value="SUBTILISIN"/>
</dbReference>
<dbReference type="Gene3D" id="2.60.40.10">
    <property type="entry name" value="Immunoglobulins"/>
    <property type="match status" value="1"/>
</dbReference>
<feature type="active site" description="Charge relay system" evidence="5">
    <location>
        <position position="283"/>
    </location>
</feature>
<dbReference type="PROSITE" id="PS00136">
    <property type="entry name" value="SUBTILASE_ASP"/>
    <property type="match status" value="1"/>
</dbReference>
<evidence type="ECO:0000256" key="6">
    <source>
        <dbReference type="RuleBase" id="RU003355"/>
    </source>
</evidence>
<dbReference type="InterPro" id="IPR013783">
    <property type="entry name" value="Ig-like_fold"/>
</dbReference>
<dbReference type="InterPro" id="IPR022398">
    <property type="entry name" value="Peptidase_S8_His-AS"/>
</dbReference>
<feature type="active site" description="Charge relay system" evidence="5">
    <location>
        <position position="453"/>
    </location>
</feature>
<proteinExistence type="inferred from homology"/>
<keyword evidence="10" id="KW-1185">Reference proteome</keyword>
<dbReference type="PROSITE" id="PS51892">
    <property type="entry name" value="SUBTILASE"/>
    <property type="match status" value="1"/>
</dbReference>